<accession>A0A5J5W125</accession>
<dbReference type="AlphaFoldDB" id="A0A5J5W125"/>
<evidence type="ECO:0000313" key="1">
    <source>
        <dbReference type="EMBL" id="KAB2085589.1"/>
    </source>
</evidence>
<gene>
    <name evidence="1" type="ORF">ES319_A05G408600v1</name>
</gene>
<keyword evidence="2" id="KW-1185">Reference proteome</keyword>
<dbReference type="Proteomes" id="UP000327439">
    <property type="component" value="Chromosome A05"/>
</dbReference>
<name>A0A5J5W125_GOSBA</name>
<proteinExistence type="predicted"/>
<evidence type="ECO:0000313" key="2">
    <source>
        <dbReference type="Proteomes" id="UP000327439"/>
    </source>
</evidence>
<dbReference type="OrthoDB" id="1295525at2759"/>
<dbReference type="EMBL" id="CM018206">
    <property type="protein sequence ID" value="KAB2085589.1"/>
    <property type="molecule type" value="Genomic_DNA"/>
</dbReference>
<evidence type="ECO:0008006" key="3">
    <source>
        <dbReference type="Google" id="ProtNLM"/>
    </source>
</evidence>
<reference evidence="2" key="1">
    <citation type="journal article" date="2020" name="Nat. Genet.">
        <title>Genomic diversifications of five Gossypium allopolyploid species and their impact on cotton improvement.</title>
        <authorList>
            <person name="Chen Z.J."/>
            <person name="Sreedasyam A."/>
            <person name="Ando A."/>
            <person name="Song Q."/>
            <person name="De Santiago L.M."/>
            <person name="Hulse-Kemp A.M."/>
            <person name="Ding M."/>
            <person name="Ye W."/>
            <person name="Kirkbride R.C."/>
            <person name="Jenkins J."/>
            <person name="Plott C."/>
            <person name="Lovell J."/>
            <person name="Lin Y.M."/>
            <person name="Vaughn R."/>
            <person name="Liu B."/>
            <person name="Simpson S."/>
            <person name="Scheffler B.E."/>
            <person name="Wen L."/>
            <person name="Saski C.A."/>
            <person name="Grover C.E."/>
            <person name="Hu G."/>
            <person name="Conover J.L."/>
            <person name="Carlson J.W."/>
            <person name="Shu S."/>
            <person name="Boston L.B."/>
            <person name="Williams M."/>
            <person name="Peterson D.G."/>
            <person name="McGee K."/>
            <person name="Jones D.C."/>
            <person name="Wendel J.F."/>
            <person name="Stelly D.M."/>
            <person name="Grimwood J."/>
            <person name="Schmutz J."/>
        </authorList>
    </citation>
    <scope>NUCLEOTIDE SEQUENCE [LARGE SCALE GENOMIC DNA]</scope>
    <source>
        <strain evidence="2">cv. 3-79</strain>
    </source>
</reference>
<organism evidence="1 2">
    <name type="scientific">Gossypium barbadense</name>
    <name type="common">Sea Island cotton</name>
    <name type="synonym">Hibiscus barbadensis</name>
    <dbReference type="NCBI Taxonomy" id="3634"/>
    <lineage>
        <taxon>Eukaryota</taxon>
        <taxon>Viridiplantae</taxon>
        <taxon>Streptophyta</taxon>
        <taxon>Embryophyta</taxon>
        <taxon>Tracheophyta</taxon>
        <taxon>Spermatophyta</taxon>
        <taxon>Magnoliopsida</taxon>
        <taxon>eudicotyledons</taxon>
        <taxon>Gunneridae</taxon>
        <taxon>Pentapetalae</taxon>
        <taxon>rosids</taxon>
        <taxon>malvids</taxon>
        <taxon>Malvales</taxon>
        <taxon>Malvaceae</taxon>
        <taxon>Malvoideae</taxon>
        <taxon>Gossypium</taxon>
    </lineage>
</organism>
<sequence>MASNTKTLLHFEDLALPSFQVIVMSANRGCAQCREKVSKVTSKMTGAGFIWFKIL</sequence>
<protein>
    <recommendedName>
        <fullName evidence="3">HMA domain-containing protein</fullName>
    </recommendedName>
</protein>